<proteinExistence type="predicted"/>
<dbReference type="InterPro" id="IPR011990">
    <property type="entry name" value="TPR-like_helical_dom_sf"/>
</dbReference>
<dbReference type="Pfam" id="PF07719">
    <property type="entry name" value="TPR_2"/>
    <property type="match status" value="1"/>
</dbReference>
<dbReference type="Proteomes" id="UP000464374">
    <property type="component" value="Chromosome"/>
</dbReference>
<evidence type="ECO:0000256" key="2">
    <source>
        <dbReference type="ARBA" id="ARBA00022803"/>
    </source>
</evidence>
<organism evidence="5 6">
    <name type="scientific">Treponema vincentii</name>
    <dbReference type="NCBI Taxonomy" id="69710"/>
    <lineage>
        <taxon>Bacteria</taxon>
        <taxon>Pseudomonadati</taxon>
        <taxon>Spirochaetota</taxon>
        <taxon>Spirochaetia</taxon>
        <taxon>Spirochaetales</taxon>
        <taxon>Treponemataceae</taxon>
        <taxon>Treponema</taxon>
    </lineage>
</organism>
<keyword evidence="1" id="KW-0677">Repeat</keyword>
<dbReference type="SUPFAM" id="SSF48452">
    <property type="entry name" value="TPR-like"/>
    <property type="match status" value="1"/>
</dbReference>
<feature type="region of interest" description="Disordered" evidence="4">
    <location>
        <begin position="136"/>
        <end position="161"/>
    </location>
</feature>
<dbReference type="InterPro" id="IPR013105">
    <property type="entry name" value="TPR_2"/>
</dbReference>
<protein>
    <submittedName>
        <fullName evidence="5">Tetratricopeptide repeat protein</fullName>
    </submittedName>
</protein>
<evidence type="ECO:0000313" key="6">
    <source>
        <dbReference type="Proteomes" id="UP000464374"/>
    </source>
</evidence>
<dbReference type="PROSITE" id="PS50005">
    <property type="entry name" value="TPR"/>
    <property type="match status" value="1"/>
</dbReference>
<dbReference type="Gene3D" id="1.25.40.10">
    <property type="entry name" value="Tetratricopeptide repeat domain"/>
    <property type="match status" value="1"/>
</dbReference>
<evidence type="ECO:0000256" key="3">
    <source>
        <dbReference type="PROSITE-ProRule" id="PRU00339"/>
    </source>
</evidence>
<evidence type="ECO:0000313" key="5">
    <source>
        <dbReference type="EMBL" id="QHX44425.1"/>
    </source>
</evidence>
<dbReference type="KEGG" id="trz:GWP43_00255"/>
<evidence type="ECO:0000256" key="1">
    <source>
        <dbReference type="ARBA" id="ARBA00022737"/>
    </source>
</evidence>
<dbReference type="AlphaFoldDB" id="A0A6P1Y4J4"/>
<keyword evidence="2 3" id="KW-0802">TPR repeat</keyword>
<dbReference type="InterPro" id="IPR019734">
    <property type="entry name" value="TPR_rpt"/>
</dbReference>
<accession>A0A6P1Y4J4</accession>
<name>A0A6P1Y4J4_9SPIR</name>
<dbReference type="EMBL" id="CP048020">
    <property type="protein sequence ID" value="QHX44425.1"/>
    <property type="molecule type" value="Genomic_DNA"/>
</dbReference>
<evidence type="ECO:0000256" key="4">
    <source>
        <dbReference type="SAM" id="MobiDB-lite"/>
    </source>
</evidence>
<sequence length="189" mass="21408">MFVLSGCSAEQQTKIAHVKGTLAWMRSDWNDAVLDFYEAESLAAELSDDTIKPYTDFALASSYLMQGEDEAASGKLQNGFETAPEILRAHRFYQQGIIAFHSKDYAEAAALFRKSLELSGNDMAAKINYELSKKLSDTQREMQHQAPQQTSEDPEADLTDSIILDIIRKREQTEWKKTQRESEPAINDY</sequence>
<feature type="repeat" description="TPR" evidence="3">
    <location>
        <begin position="89"/>
        <end position="122"/>
    </location>
</feature>
<reference evidence="5 6" key="1">
    <citation type="submission" date="2020-01" db="EMBL/GenBank/DDBJ databases">
        <title>Complete genome sequence of a human oral phylogroup 1 Treponema sp. strain ATCC 700766, originally isolated from periodontitis dental plaque.</title>
        <authorList>
            <person name="Chan Y."/>
            <person name="Huo Y.-B."/>
            <person name="Yu X.-L."/>
            <person name="Zeng H."/>
            <person name="Leung W.-K."/>
            <person name="Watt R.M."/>
        </authorList>
    </citation>
    <scope>NUCLEOTIDE SEQUENCE [LARGE SCALE GENOMIC DNA]</scope>
    <source>
        <strain evidence="5 6">OMZ 804</strain>
    </source>
</reference>
<gene>
    <name evidence="5" type="ORF">GWP43_00255</name>
</gene>